<keyword evidence="3" id="KW-1185">Reference proteome</keyword>
<gene>
    <name evidence="2" type="ORF">ASPWEDRAFT_458554</name>
</gene>
<name>A0A1L9RRF1_ASPWE</name>
<keyword evidence="1" id="KW-0812">Transmembrane</keyword>
<evidence type="ECO:0000256" key="1">
    <source>
        <dbReference type="SAM" id="Phobius"/>
    </source>
</evidence>
<dbReference type="EMBL" id="KV878211">
    <property type="protein sequence ID" value="OJJ37540.1"/>
    <property type="molecule type" value="Genomic_DNA"/>
</dbReference>
<protein>
    <submittedName>
        <fullName evidence="2">Uncharacterized protein</fullName>
    </submittedName>
</protein>
<dbReference type="RefSeq" id="XP_040691216.1">
    <property type="nucleotide sequence ID" value="XM_040836636.1"/>
</dbReference>
<dbReference type="VEuPathDB" id="FungiDB:ASPWEDRAFT_458554"/>
<reference evidence="3" key="1">
    <citation type="journal article" date="2017" name="Genome Biol.">
        <title>Comparative genomics reveals high biological diversity and specific adaptations in the industrially and medically important fungal genus Aspergillus.</title>
        <authorList>
            <person name="de Vries R.P."/>
            <person name="Riley R."/>
            <person name="Wiebenga A."/>
            <person name="Aguilar-Osorio G."/>
            <person name="Amillis S."/>
            <person name="Uchima C.A."/>
            <person name="Anderluh G."/>
            <person name="Asadollahi M."/>
            <person name="Askin M."/>
            <person name="Barry K."/>
            <person name="Battaglia E."/>
            <person name="Bayram O."/>
            <person name="Benocci T."/>
            <person name="Braus-Stromeyer S.A."/>
            <person name="Caldana C."/>
            <person name="Canovas D."/>
            <person name="Cerqueira G.C."/>
            <person name="Chen F."/>
            <person name="Chen W."/>
            <person name="Choi C."/>
            <person name="Clum A."/>
            <person name="Dos Santos R.A."/>
            <person name="Damasio A.R."/>
            <person name="Diallinas G."/>
            <person name="Emri T."/>
            <person name="Fekete E."/>
            <person name="Flipphi M."/>
            <person name="Freyberg S."/>
            <person name="Gallo A."/>
            <person name="Gournas C."/>
            <person name="Habgood R."/>
            <person name="Hainaut M."/>
            <person name="Harispe M.L."/>
            <person name="Henrissat B."/>
            <person name="Hilden K.S."/>
            <person name="Hope R."/>
            <person name="Hossain A."/>
            <person name="Karabika E."/>
            <person name="Karaffa L."/>
            <person name="Karanyi Z."/>
            <person name="Krasevec N."/>
            <person name="Kuo A."/>
            <person name="Kusch H."/>
            <person name="LaButti K."/>
            <person name="Lagendijk E.L."/>
            <person name="Lapidus A."/>
            <person name="Levasseur A."/>
            <person name="Lindquist E."/>
            <person name="Lipzen A."/>
            <person name="Logrieco A.F."/>
            <person name="MacCabe A."/>
            <person name="Maekelae M.R."/>
            <person name="Malavazi I."/>
            <person name="Melin P."/>
            <person name="Meyer V."/>
            <person name="Mielnichuk N."/>
            <person name="Miskei M."/>
            <person name="Molnar A.P."/>
            <person name="Mule G."/>
            <person name="Ngan C.Y."/>
            <person name="Orejas M."/>
            <person name="Orosz E."/>
            <person name="Ouedraogo J.P."/>
            <person name="Overkamp K.M."/>
            <person name="Park H.-S."/>
            <person name="Perrone G."/>
            <person name="Piumi F."/>
            <person name="Punt P.J."/>
            <person name="Ram A.F."/>
            <person name="Ramon A."/>
            <person name="Rauscher S."/>
            <person name="Record E."/>
            <person name="Riano-Pachon D.M."/>
            <person name="Robert V."/>
            <person name="Roehrig J."/>
            <person name="Ruller R."/>
            <person name="Salamov A."/>
            <person name="Salih N.S."/>
            <person name="Samson R.A."/>
            <person name="Sandor E."/>
            <person name="Sanguinetti M."/>
            <person name="Schuetze T."/>
            <person name="Sepcic K."/>
            <person name="Shelest E."/>
            <person name="Sherlock G."/>
            <person name="Sophianopoulou V."/>
            <person name="Squina F.M."/>
            <person name="Sun H."/>
            <person name="Susca A."/>
            <person name="Todd R.B."/>
            <person name="Tsang A."/>
            <person name="Unkles S.E."/>
            <person name="van de Wiele N."/>
            <person name="van Rossen-Uffink D."/>
            <person name="Oliveira J.V."/>
            <person name="Vesth T.C."/>
            <person name="Visser J."/>
            <person name="Yu J.-H."/>
            <person name="Zhou M."/>
            <person name="Andersen M.R."/>
            <person name="Archer D.B."/>
            <person name="Baker S.E."/>
            <person name="Benoit I."/>
            <person name="Brakhage A.A."/>
            <person name="Braus G.H."/>
            <person name="Fischer R."/>
            <person name="Frisvad J.C."/>
            <person name="Goldman G.H."/>
            <person name="Houbraken J."/>
            <person name="Oakley B."/>
            <person name="Pocsi I."/>
            <person name="Scazzocchio C."/>
            <person name="Seiboth B."/>
            <person name="vanKuyk P.A."/>
            <person name="Wortman J."/>
            <person name="Dyer P.S."/>
            <person name="Grigoriev I.V."/>
        </authorList>
    </citation>
    <scope>NUCLEOTIDE SEQUENCE [LARGE SCALE GENOMIC DNA]</scope>
    <source>
        <strain evidence="3">DTO 134E9</strain>
    </source>
</reference>
<dbReference type="Proteomes" id="UP000184383">
    <property type="component" value="Unassembled WGS sequence"/>
</dbReference>
<evidence type="ECO:0000313" key="2">
    <source>
        <dbReference type="EMBL" id="OJJ37540.1"/>
    </source>
</evidence>
<evidence type="ECO:0000313" key="3">
    <source>
        <dbReference type="Proteomes" id="UP000184383"/>
    </source>
</evidence>
<sequence length="90" mass="9819">MRSQPNTWLGMKKVISGRMKLGNAEPVVVAAVVAVSAANWDDEKDLLMLLVIQIKRSGCIAVWSVDAAFAGKGFMNLTKRKEETGSGRRI</sequence>
<keyword evidence="1" id="KW-1133">Transmembrane helix</keyword>
<dbReference type="GeneID" id="63752484"/>
<proteinExistence type="predicted"/>
<keyword evidence="1" id="KW-0472">Membrane</keyword>
<accession>A0A1L9RRF1</accession>
<feature type="transmembrane region" description="Helical" evidence="1">
    <location>
        <begin position="21"/>
        <end position="40"/>
    </location>
</feature>
<dbReference type="AlphaFoldDB" id="A0A1L9RRF1"/>
<organism evidence="2 3">
    <name type="scientific">Aspergillus wentii DTO 134E9</name>
    <dbReference type="NCBI Taxonomy" id="1073089"/>
    <lineage>
        <taxon>Eukaryota</taxon>
        <taxon>Fungi</taxon>
        <taxon>Dikarya</taxon>
        <taxon>Ascomycota</taxon>
        <taxon>Pezizomycotina</taxon>
        <taxon>Eurotiomycetes</taxon>
        <taxon>Eurotiomycetidae</taxon>
        <taxon>Eurotiales</taxon>
        <taxon>Aspergillaceae</taxon>
        <taxon>Aspergillus</taxon>
        <taxon>Aspergillus subgen. Cremei</taxon>
    </lineage>
</organism>